<reference evidence="3 4" key="1">
    <citation type="submission" date="2021-03" db="EMBL/GenBank/DDBJ databases">
        <title>Sequencing the genomes of 1000 actinobacteria strains.</title>
        <authorList>
            <person name="Klenk H.-P."/>
        </authorList>
    </citation>
    <scope>NUCLEOTIDE SEQUENCE [LARGE SCALE GENOMIC DNA]</scope>
    <source>
        <strain evidence="3 4">DSM 14566</strain>
    </source>
</reference>
<sequence length="427" mass="45412">MSTDLTSTGIPQELSPANGAVLVARTAAASALGLLITHQITGHGTFQALVMLVGATIAATPVLLWEWVAIGRLPVPEEEPLSDPRQVAIPPDVIRGTTAETTFPPLAATRPDHEVLERLRQLRVLCRQSTAGDAELYAVSRVRQLALAPVREACRRRRRRQRLLEVIPVVAVTATAFLAPLLIGSSPWLLAVAIALPVVAVTVLGAFRVQLPGPRDAARDAAGYSAFTELGCVGANRVGQDVFGGAEKFGIAGERRTAELLGTWLSGMSRVGVFHSLRFPESSRADIDHVVVIGRELFVIDSKAWKGGEYRRGADDVIIAPDGSVRPSSMPAAAVLLGRAGWGDVRVVTVIHATSGEVSVTSSDDAGHMVLTPVELVQVLLEARDRTSRAPWGTGDAEMFDSHTAQLTATLVAAPARESTDRVLLTE</sequence>
<gene>
    <name evidence="3" type="ORF">JOF43_003762</name>
</gene>
<evidence type="ECO:0000313" key="4">
    <source>
        <dbReference type="Proteomes" id="UP001519290"/>
    </source>
</evidence>
<dbReference type="InterPro" id="IPR011528">
    <property type="entry name" value="NERD"/>
</dbReference>
<feature type="domain" description="NERD" evidence="2">
    <location>
        <begin position="249"/>
        <end position="355"/>
    </location>
</feature>
<proteinExistence type="predicted"/>
<name>A0ABS4X5N7_9MICO</name>
<feature type="transmembrane region" description="Helical" evidence="1">
    <location>
        <begin position="189"/>
        <end position="209"/>
    </location>
</feature>
<keyword evidence="1" id="KW-0812">Transmembrane</keyword>
<evidence type="ECO:0000256" key="1">
    <source>
        <dbReference type="SAM" id="Phobius"/>
    </source>
</evidence>
<feature type="transmembrane region" description="Helical" evidence="1">
    <location>
        <begin position="46"/>
        <end position="65"/>
    </location>
</feature>
<organism evidence="3 4">
    <name type="scientific">Brachybacterium sacelli</name>
    <dbReference type="NCBI Taxonomy" id="173364"/>
    <lineage>
        <taxon>Bacteria</taxon>
        <taxon>Bacillati</taxon>
        <taxon>Actinomycetota</taxon>
        <taxon>Actinomycetes</taxon>
        <taxon>Micrococcales</taxon>
        <taxon>Dermabacteraceae</taxon>
        <taxon>Brachybacterium</taxon>
    </lineage>
</organism>
<comment type="caution">
    <text evidence="3">The sequence shown here is derived from an EMBL/GenBank/DDBJ whole genome shotgun (WGS) entry which is preliminary data.</text>
</comment>
<evidence type="ECO:0000313" key="3">
    <source>
        <dbReference type="EMBL" id="MBP2383773.1"/>
    </source>
</evidence>
<keyword evidence="4" id="KW-1185">Reference proteome</keyword>
<accession>A0ABS4X5N7</accession>
<dbReference type="Proteomes" id="UP001519290">
    <property type="component" value="Unassembled WGS sequence"/>
</dbReference>
<dbReference type="EMBL" id="JAGIOD010000002">
    <property type="protein sequence ID" value="MBP2383773.1"/>
    <property type="molecule type" value="Genomic_DNA"/>
</dbReference>
<dbReference type="Pfam" id="PF08378">
    <property type="entry name" value="NERD"/>
    <property type="match status" value="1"/>
</dbReference>
<feature type="transmembrane region" description="Helical" evidence="1">
    <location>
        <begin position="163"/>
        <end position="183"/>
    </location>
</feature>
<protein>
    <recommendedName>
        <fullName evidence="2">NERD domain-containing protein</fullName>
    </recommendedName>
</protein>
<evidence type="ECO:0000259" key="2">
    <source>
        <dbReference type="PROSITE" id="PS50965"/>
    </source>
</evidence>
<dbReference type="RefSeq" id="WP_209904605.1">
    <property type="nucleotide sequence ID" value="NZ_BAAAJW010000017.1"/>
</dbReference>
<keyword evidence="1" id="KW-0472">Membrane</keyword>
<dbReference type="PROSITE" id="PS50965">
    <property type="entry name" value="NERD"/>
    <property type="match status" value="1"/>
</dbReference>
<keyword evidence="1" id="KW-1133">Transmembrane helix</keyword>